<dbReference type="PROSITE" id="PS51683">
    <property type="entry name" value="SAM_OMT_II"/>
    <property type="match status" value="1"/>
</dbReference>
<dbReference type="InterPro" id="IPR029063">
    <property type="entry name" value="SAM-dependent_MTases_sf"/>
</dbReference>
<dbReference type="PANTHER" id="PTHR43712:SF12">
    <property type="entry name" value="STERIGMATOCYSTIN 8-O-METHYLTRANSFERASE"/>
    <property type="match status" value="1"/>
</dbReference>
<evidence type="ECO:0000313" key="5">
    <source>
        <dbReference type="EMBL" id="KFX41558.1"/>
    </source>
</evidence>
<keyword evidence="3" id="KW-0949">S-adenosyl-L-methionine</keyword>
<dbReference type="InterPro" id="IPR036388">
    <property type="entry name" value="WH-like_DNA-bd_sf"/>
</dbReference>
<dbReference type="EMBL" id="JPOX01000057">
    <property type="protein sequence ID" value="KFX41558.1"/>
    <property type="molecule type" value="Genomic_DNA"/>
</dbReference>
<comment type="caution">
    <text evidence="5">The sequence shown here is derived from an EMBL/GenBank/DDBJ whole genome shotgun (WGS) entry which is preliminary data.</text>
</comment>
<proteinExistence type="predicted"/>
<evidence type="ECO:0000259" key="4">
    <source>
        <dbReference type="Pfam" id="PF00891"/>
    </source>
</evidence>
<evidence type="ECO:0000256" key="2">
    <source>
        <dbReference type="ARBA" id="ARBA00022679"/>
    </source>
</evidence>
<dbReference type="SUPFAM" id="SSF53335">
    <property type="entry name" value="S-adenosyl-L-methionine-dependent methyltransferases"/>
    <property type="match status" value="1"/>
</dbReference>
<accession>A0A093X8M5</accession>
<dbReference type="InterPro" id="IPR016461">
    <property type="entry name" value="COMT-like"/>
</dbReference>
<dbReference type="PANTHER" id="PTHR43712">
    <property type="entry name" value="PUTATIVE (AFU_ORTHOLOGUE AFUA_4G14580)-RELATED"/>
    <property type="match status" value="1"/>
</dbReference>
<protein>
    <submittedName>
        <fullName evidence="5">O-methyltransferase FtmD</fullName>
    </submittedName>
</protein>
<sequence length="437" mass="48315">MSTNGHSDTAALLTSIASTIAEKTTELADLLKSHNINQPSFSEESYDPYAGEDKTVRRTRYEIVNAAVDLVRLAQGPEDQILQTAWAASDSNNLAVLVHFDIPQAIPFGSSITGTKVAAKVGLPEDIVLRILRFAVTSGYFVEEPAGSFWHNSVSARLAHSKPLRDIALTSTHELLQIFTKLPDALDLLKNSKDGEKPALAFDVAFPGYQKGIFEFVQKNPVAAQHYHAFQSGKVQTSRWSQRNIAEGWDWAAVGSGTIVDVGGSLGQTCIALEHASPKAQFIVQDVHPGILQKGRQAMEAGHPELAARTSWEEYDFFTPQKTSGDVYIFRHIFHDWPDSDAIKLLKNQAAGLKDGAHLLVIEGVLPMAPIKRDNTIDGKNIWFEDLFMMTVHGSGERTLERYLDIFRQADSRFQFVGQRSGQDGAFHSILHFVFKV</sequence>
<gene>
    <name evidence="5" type="ORF">GQ26_0570110</name>
</gene>
<dbReference type="InterPro" id="IPR001077">
    <property type="entry name" value="COMT_C"/>
</dbReference>
<keyword evidence="1 5" id="KW-0489">Methyltransferase</keyword>
<dbReference type="GO" id="GO:0008171">
    <property type="term" value="F:O-methyltransferase activity"/>
    <property type="evidence" value="ECO:0007669"/>
    <property type="project" value="InterPro"/>
</dbReference>
<dbReference type="Gene3D" id="3.40.50.150">
    <property type="entry name" value="Vaccinia Virus protein VP39"/>
    <property type="match status" value="1"/>
</dbReference>
<dbReference type="Gene3D" id="1.10.10.10">
    <property type="entry name" value="Winged helix-like DNA-binding domain superfamily/Winged helix DNA-binding domain"/>
    <property type="match status" value="1"/>
</dbReference>
<reference evidence="5" key="1">
    <citation type="journal article" date="2014" name="PLoS Genet.">
        <title>Signature Gene Expression Reveals Novel Clues to the Molecular Mechanisms of Dimorphic Transition in Penicillium marneffei.</title>
        <authorList>
            <person name="Yang E."/>
            <person name="Wang G."/>
            <person name="Cai J."/>
            <person name="Woo P.C."/>
            <person name="Lau S.K."/>
            <person name="Yuen K.-Y."/>
            <person name="Chow W.-N."/>
            <person name="Lin X."/>
        </authorList>
    </citation>
    <scope>NUCLEOTIDE SEQUENCE [LARGE SCALE GENOMIC DNA]</scope>
    <source>
        <strain evidence="5">PM1</strain>
    </source>
</reference>
<feature type="domain" description="O-methyltransferase C-terminal" evidence="4">
    <location>
        <begin position="212"/>
        <end position="410"/>
    </location>
</feature>
<dbReference type="SUPFAM" id="SSF46785">
    <property type="entry name" value="Winged helix' DNA-binding domain"/>
    <property type="match status" value="1"/>
</dbReference>
<dbReference type="InterPro" id="IPR036390">
    <property type="entry name" value="WH_DNA-bd_sf"/>
</dbReference>
<organism evidence="5">
    <name type="scientific">Talaromyces marneffei PM1</name>
    <dbReference type="NCBI Taxonomy" id="1077442"/>
    <lineage>
        <taxon>Eukaryota</taxon>
        <taxon>Fungi</taxon>
        <taxon>Dikarya</taxon>
        <taxon>Ascomycota</taxon>
        <taxon>Pezizomycotina</taxon>
        <taxon>Eurotiomycetes</taxon>
        <taxon>Eurotiomycetidae</taxon>
        <taxon>Eurotiales</taxon>
        <taxon>Trichocomaceae</taxon>
        <taxon>Talaromyces</taxon>
        <taxon>Talaromyces sect. Talaromyces</taxon>
    </lineage>
</organism>
<evidence type="ECO:0000256" key="3">
    <source>
        <dbReference type="ARBA" id="ARBA00022691"/>
    </source>
</evidence>
<dbReference type="GO" id="GO:0032259">
    <property type="term" value="P:methylation"/>
    <property type="evidence" value="ECO:0007669"/>
    <property type="project" value="UniProtKB-KW"/>
</dbReference>
<name>A0A093X8M5_TALMA</name>
<dbReference type="Pfam" id="PF00891">
    <property type="entry name" value="Methyltransf_2"/>
    <property type="match status" value="1"/>
</dbReference>
<dbReference type="HOGENOM" id="CLU_005533_1_3_1"/>
<keyword evidence="2 5" id="KW-0808">Transferase</keyword>
<dbReference type="AlphaFoldDB" id="A0A093X8M5"/>
<evidence type="ECO:0000256" key="1">
    <source>
        <dbReference type="ARBA" id="ARBA00022603"/>
    </source>
</evidence>
<dbReference type="eggNOG" id="KOG3178">
    <property type="taxonomic scope" value="Eukaryota"/>
</dbReference>